<dbReference type="GO" id="GO:0022904">
    <property type="term" value="P:respiratory electron transport chain"/>
    <property type="evidence" value="ECO:0007669"/>
    <property type="project" value="InterPro"/>
</dbReference>
<keyword evidence="15" id="KW-1185">Reference proteome</keyword>
<dbReference type="PANTHER" id="PTHR30485">
    <property type="entry name" value="NI/FE-HYDROGENASE 1 B-TYPE CYTOCHROME SUBUNIT"/>
    <property type="match status" value="1"/>
</dbReference>
<evidence type="ECO:0000256" key="5">
    <source>
        <dbReference type="ARBA" id="ARBA00022617"/>
    </source>
</evidence>
<dbReference type="SUPFAM" id="SSF81342">
    <property type="entry name" value="Transmembrane di-heme cytochromes"/>
    <property type="match status" value="1"/>
</dbReference>
<evidence type="ECO:0000313" key="14">
    <source>
        <dbReference type="EMBL" id="MDR6241852.1"/>
    </source>
</evidence>
<dbReference type="AlphaFoldDB" id="A0AAE3XSL8"/>
<evidence type="ECO:0000256" key="10">
    <source>
        <dbReference type="ARBA" id="ARBA00023004"/>
    </source>
</evidence>
<name>A0AAE3XSL8_9BACT</name>
<dbReference type="Gene3D" id="1.20.950.20">
    <property type="entry name" value="Transmembrane di-heme cytochromes, Chain C"/>
    <property type="match status" value="2"/>
</dbReference>
<dbReference type="PRINTS" id="PR00161">
    <property type="entry name" value="NIHGNASECYTB"/>
</dbReference>
<evidence type="ECO:0000256" key="11">
    <source>
        <dbReference type="ARBA" id="ARBA00023136"/>
    </source>
</evidence>
<organism evidence="14 15">
    <name type="scientific">Aureibacter tunicatorum</name>
    <dbReference type="NCBI Taxonomy" id="866807"/>
    <lineage>
        <taxon>Bacteria</taxon>
        <taxon>Pseudomonadati</taxon>
        <taxon>Bacteroidota</taxon>
        <taxon>Cytophagia</taxon>
        <taxon>Cytophagales</taxon>
        <taxon>Persicobacteraceae</taxon>
        <taxon>Aureibacter</taxon>
    </lineage>
</organism>
<feature type="transmembrane region" description="Helical" evidence="12">
    <location>
        <begin position="155"/>
        <end position="172"/>
    </location>
</feature>
<dbReference type="InterPro" id="IPR016174">
    <property type="entry name" value="Di-haem_cyt_TM"/>
</dbReference>
<evidence type="ECO:0000256" key="8">
    <source>
        <dbReference type="ARBA" id="ARBA00022982"/>
    </source>
</evidence>
<dbReference type="InterPro" id="IPR051542">
    <property type="entry name" value="Hydrogenase_cytochrome"/>
</dbReference>
<evidence type="ECO:0000313" key="15">
    <source>
        <dbReference type="Proteomes" id="UP001185092"/>
    </source>
</evidence>
<comment type="similarity">
    <text evidence="2">Belongs to the HupC/HyaC/HydC family.</text>
</comment>
<evidence type="ECO:0000256" key="6">
    <source>
        <dbReference type="ARBA" id="ARBA00022692"/>
    </source>
</evidence>
<keyword evidence="10" id="KW-0408">Iron</keyword>
<evidence type="ECO:0000256" key="4">
    <source>
        <dbReference type="ARBA" id="ARBA00022475"/>
    </source>
</evidence>
<evidence type="ECO:0000256" key="7">
    <source>
        <dbReference type="ARBA" id="ARBA00022723"/>
    </source>
</evidence>
<feature type="transmembrane region" description="Helical" evidence="12">
    <location>
        <begin position="115"/>
        <end position="135"/>
    </location>
</feature>
<keyword evidence="7" id="KW-0479">Metal-binding</keyword>
<comment type="subcellular location">
    <subcellularLocation>
        <location evidence="1">Cell membrane</location>
        <topology evidence="1">Multi-pass membrane protein</topology>
    </subcellularLocation>
</comment>
<dbReference type="Pfam" id="PF01292">
    <property type="entry name" value="Ni_hydr_CYTB"/>
    <property type="match status" value="1"/>
</dbReference>
<evidence type="ECO:0000256" key="2">
    <source>
        <dbReference type="ARBA" id="ARBA00008622"/>
    </source>
</evidence>
<keyword evidence="5" id="KW-0349">Heme</keyword>
<proteinExistence type="inferred from homology"/>
<evidence type="ECO:0000256" key="12">
    <source>
        <dbReference type="SAM" id="Phobius"/>
    </source>
</evidence>
<dbReference type="RefSeq" id="WP_309943003.1">
    <property type="nucleotide sequence ID" value="NZ_AP025307.1"/>
</dbReference>
<keyword evidence="6 12" id="KW-0812">Transmembrane</keyword>
<dbReference type="GO" id="GO:0005506">
    <property type="term" value="F:iron ion binding"/>
    <property type="evidence" value="ECO:0007669"/>
    <property type="project" value="InterPro"/>
</dbReference>
<evidence type="ECO:0000256" key="3">
    <source>
        <dbReference type="ARBA" id="ARBA00022448"/>
    </source>
</evidence>
<dbReference type="GO" id="GO:0005886">
    <property type="term" value="C:plasma membrane"/>
    <property type="evidence" value="ECO:0007669"/>
    <property type="project" value="UniProtKB-SubCell"/>
</dbReference>
<dbReference type="GO" id="GO:0020037">
    <property type="term" value="F:heme binding"/>
    <property type="evidence" value="ECO:0007669"/>
    <property type="project" value="TreeGrafter"/>
</dbReference>
<keyword evidence="11 12" id="KW-0472">Membrane</keyword>
<gene>
    <name evidence="14" type="ORF">HNQ88_004939</name>
</gene>
<dbReference type="Proteomes" id="UP001185092">
    <property type="component" value="Unassembled WGS sequence"/>
</dbReference>
<comment type="caution">
    <text evidence="14">The sequence shown here is derived from an EMBL/GenBank/DDBJ whole genome shotgun (WGS) entry which is preliminary data.</text>
</comment>
<keyword evidence="4" id="KW-1003">Cell membrane</keyword>
<dbReference type="InterPro" id="IPR011577">
    <property type="entry name" value="Cyt_b561_bac/Ni-Hgenase"/>
</dbReference>
<reference evidence="14" key="1">
    <citation type="submission" date="2023-07" db="EMBL/GenBank/DDBJ databases">
        <title>Genomic Encyclopedia of Type Strains, Phase IV (KMG-IV): sequencing the most valuable type-strain genomes for metagenomic binning, comparative biology and taxonomic classification.</title>
        <authorList>
            <person name="Goeker M."/>
        </authorList>
    </citation>
    <scope>NUCLEOTIDE SEQUENCE</scope>
    <source>
        <strain evidence="14">DSM 26174</strain>
    </source>
</reference>
<evidence type="ECO:0000256" key="1">
    <source>
        <dbReference type="ARBA" id="ARBA00004651"/>
    </source>
</evidence>
<feature type="transmembrane region" description="Helical" evidence="12">
    <location>
        <begin position="12"/>
        <end position="31"/>
    </location>
</feature>
<keyword evidence="3" id="KW-0813">Transport</keyword>
<feature type="transmembrane region" description="Helical" evidence="12">
    <location>
        <begin position="73"/>
        <end position="94"/>
    </location>
</feature>
<protein>
    <submittedName>
        <fullName evidence="14">Cytochrome b561</fullName>
    </submittedName>
</protein>
<feature type="domain" description="Cytochrome b561 bacterial/Ni-hydrogenase" evidence="13">
    <location>
        <begin position="6"/>
        <end position="189"/>
    </location>
</feature>
<keyword evidence="8" id="KW-0249">Electron transport</keyword>
<dbReference type="GO" id="GO:0009055">
    <property type="term" value="F:electron transfer activity"/>
    <property type="evidence" value="ECO:0007669"/>
    <property type="project" value="InterPro"/>
</dbReference>
<evidence type="ECO:0000259" key="13">
    <source>
        <dbReference type="Pfam" id="PF01292"/>
    </source>
</evidence>
<sequence length="202" mass="23521">MASSNNYSKGYRLWHWLNAFAMLGILGTVILRKTFFSWRTNAALIQEKLATNEVEFEQAKSLAKAIRAPMWDWHYIFGFALIFLILIRLGQIVMKKDVHNLQNTTDAYSKMKKGIYWFFYLALMFMSITGIALYFKTELGISKDFSHDIKEIHEVSMWIFFAFTPLHLIGVIKDELTKRNNEISRMIHGGKAEVQVPEKEIA</sequence>
<dbReference type="InterPro" id="IPR000516">
    <property type="entry name" value="Ni-dep_Hydgase_cyt-B"/>
</dbReference>
<keyword evidence="9 12" id="KW-1133">Transmembrane helix</keyword>
<dbReference type="EMBL" id="JAVDQD010000012">
    <property type="protein sequence ID" value="MDR6241852.1"/>
    <property type="molecule type" value="Genomic_DNA"/>
</dbReference>
<accession>A0AAE3XSL8</accession>
<dbReference type="PANTHER" id="PTHR30485:SF0">
    <property type="entry name" value="NI_FE-HYDROGENASE 1 B-TYPE CYTOCHROME SUBUNIT-RELATED"/>
    <property type="match status" value="1"/>
</dbReference>
<evidence type="ECO:0000256" key="9">
    <source>
        <dbReference type="ARBA" id="ARBA00022989"/>
    </source>
</evidence>